<dbReference type="GO" id="GO:0007264">
    <property type="term" value="P:small GTPase-mediated signal transduction"/>
    <property type="evidence" value="ECO:0007669"/>
    <property type="project" value="InterPro"/>
</dbReference>
<dbReference type="Pfam" id="PF06920">
    <property type="entry name" value="DHR-2_Lobe_A"/>
    <property type="match status" value="1"/>
</dbReference>
<evidence type="ECO:0000256" key="4">
    <source>
        <dbReference type="ARBA" id="ARBA00022658"/>
    </source>
</evidence>
<keyword evidence="8" id="KW-0325">Glycoprotein</keyword>
<evidence type="ECO:0000259" key="14">
    <source>
        <dbReference type="PROSITE" id="PS50003"/>
    </source>
</evidence>
<dbReference type="Gene3D" id="2.60.120.260">
    <property type="entry name" value="Galactose-binding domain-like"/>
    <property type="match status" value="1"/>
</dbReference>
<dbReference type="Pfam" id="PF00169">
    <property type="entry name" value="PH"/>
    <property type="match status" value="1"/>
</dbReference>
<dbReference type="InterPro" id="IPR027007">
    <property type="entry name" value="C2_DOCK-type_domain"/>
</dbReference>
<dbReference type="Gene3D" id="2.30.29.30">
    <property type="entry name" value="Pleckstrin-homology domain (PH domain)/Phosphotyrosine-binding domain (PTB)"/>
    <property type="match status" value="1"/>
</dbReference>
<dbReference type="Pfam" id="PF14429">
    <property type="entry name" value="DOCK-C2"/>
    <property type="match status" value="1"/>
</dbReference>
<dbReference type="SMART" id="SM00233">
    <property type="entry name" value="PH"/>
    <property type="match status" value="1"/>
</dbReference>
<dbReference type="Pfam" id="PF01759">
    <property type="entry name" value="NTR"/>
    <property type="match status" value="1"/>
</dbReference>
<dbReference type="InterPro" id="IPR026791">
    <property type="entry name" value="DOCK"/>
</dbReference>
<evidence type="ECO:0000256" key="8">
    <source>
        <dbReference type="ARBA" id="ARBA00023180"/>
    </source>
</evidence>
<dbReference type="PROSITE" id="PS50003">
    <property type="entry name" value="PH_DOMAIN"/>
    <property type="match status" value="1"/>
</dbReference>
<dbReference type="InterPro" id="IPR046773">
    <property type="entry name" value="DOCKER_Lobe_C"/>
</dbReference>
<evidence type="ECO:0000256" key="10">
    <source>
        <dbReference type="PROSITE-ProRule" id="PRU00460"/>
    </source>
</evidence>
<dbReference type="Gene3D" id="2.10.25.10">
    <property type="entry name" value="Laminin"/>
    <property type="match status" value="1"/>
</dbReference>
<dbReference type="Gene3D" id="1.20.58.740">
    <property type="match status" value="1"/>
</dbReference>
<evidence type="ECO:0000256" key="7">
    <source>
        <dbReference type="ARBA" id="ARBA00023157"/>
    </source>
</evidence>
<dbReference type="InterPro" id="IPR021816">
    <property type="entry name" value="DOCK_C/D_N"/>
</dbReference>
<evidence type="ECO:0000256" key="9">
    <source>
        <dbReference type="ARBA" id="ARBA00023292"/>
    </source>
</evidence>
<dbReference type="InterPro" id="IPR043162">
    <property type="entry name" value="DOCK_C_lobe_C"/>
</dbReference>
<keyword evidence="4" id="KW-0344">Guanine-nucleotide releasing factor</keyword>
<dbReference type="Pfam" id="PF11878">
    <property type="entry name" value="DOCK_C-D_N"/>
    <property type="match status" value="1"/>
</dbReference>
<dbReference type="Proteomes" id="UP000579812">
    <property type="component" value="Unassembled WGS sequence"/>
</dbReference>
<dbReference type="Pfam" id="PF20421">
    <property type="entry name" value="DHR-2_Lobe_C"/>
    <property type="match status" value="1"/>
</dbReference>
<dbReference type="InterPro" id="IPR008993">
    <property type="entry name" value="TIMP-like_OB-fold"/>
</dbReference>
<dbReference type="EMBL" id="JAAMOB010000007">
    <property type="protein sequence ID" value="KAF4111430.1"/>
    <property type="molecule type" value="Genomic_DNA"/>
</dbReference>
<evidence type="ECO:0000259" key="18">
    <source>
        <dbReference type="PROSITE" id="PS51650"/>
    </source>
</evidence>
<dbReference type="InterPro" id="IPR046769">
    <property type="entry name" value="DOCKER_Lobe_A"/>
</dbReference>
<dbReference type="CDD" id="cd13267">
    <property type="entry name" value="PH_DOCK-D"/>
    <property type="match status" value="1"/>
</dbReference>
<sequence length="2695" mass="306289">MELPGRCVLFAALLMSVPHPVRSGCENRVCNPRMGNLAVGRPVQTISQCGSSSPEHYCRPVYKMNRCLLHCEVCDASVLHRAHPPASMTDSPFKHPPTWWQSAQGVSIETLQLDLEVEFYFTHLIIIFRSPRPAAMAIERSQDFGRTWSALMLYAHNCSEVFSLVDGQSCTQKYSTAEPCSNGEVIYRALSPWDKLDPYSIDARAHLGITNIRIRLLQPQSCFCQQKLPDSNVLTAHYAIYDLILKGGCLCHGHADQCVAAGDQQITRPPVKHMVHGKCVCRHHTAGDHCERCDRLYNDRPWQPANGLTGEAHQCVKCKCNGHAESCHFDRTVWLRSGQRSGGVCDCLHNTSGRHCQHCQSGFYRDPERPLTAPDSCRPCVCNRAGSTYCNPDNGDCVCKPGVAGPHCDQCMLGYWGIDEYGCKPCQCAGDCDLYTGDCMIRSESDHNSTAENHLFRTEELFSALSHPDKCVCKQQALGNSKIFCSAKYVYAVKVRVLGAHDKGSHAEVDVKVLKVLWDNSHLRLSRGNRTLYPESWTSRGCTCPVLFPGLEYLVVGHEDVKKGRPMVNMKSIVKPWRPNLSPKVHQLLKTKCNPWWWAELTLVHEAPPLLHPHLCQTPRLACSDVAFRNGITVKLKRENMSEVRKFTKRLSKPGTAAELRQSVSEAVRTSIAVEQPKIIEPLDYENVVFQRKAQIHSDPQRDLLLWPADDVSEAQIERQRRTIVPSVPQNAENEAKSLFAKECIKMYKTNWHVINYNYEAYSGDFRTLPCKGMKTEKLPNQVFEVDEGEEDSSSLCSQRGGIMKQGWLQKANINSSLSVSMKVFKRRYFYLSQLPDGSYILNSYKDEKNYKESKGSIYLDSCIDVVPCPKMKRNGFELKMQDGYSHYLAADSEAEMEEWVNTLKQTLLSAMDDRRNGSEPSEGSLDDDSSSQGKPENIAESFGRSLHPELMKYARETDQLNKMSRNDGRQKIFTLDPETQRLDFSGIEPDVKPFEERFGRRFMVSCHNLTFSLQGCVSEKNDDILTNVEPFFISLALFDLSKGCKISADFHVDLNPPCVREMLQEGSPGMPTDPEGGEGYETVRVNGHGLPVLQRVAESLIRFSTQGIFSVTNPHSDIFLLARVEKVLQNGITHCAEPYIKTSDISKTVQKVLKTAKQTCQRLGQYRMPFAWAAKQVFKDSQGSLDTEGKFSPLYRQDSSKISTEDLIKLLTDLKKPEKSKLQIIPGQINITVECVPPDLLNSVTSSYIPLKPFEEQCERVSMEVEEFVLQEARYNHPFTIYKNHLYVYPQQLKYDNQKTFAKARNIAVCVQFKDSDDEGAAPLKCIYGKSGDPLFTTSAFAAVLHHNQCPEFYDEIKIELPVHVHEKHHVLFTFYHISCELGNKTTTKKRDGVETLVGYSWAPLLKDGRIQSSELQLPVSANLPAGYMYDKSQDSKKSSPDIKWVENAKPLFKVRAYVASTIYTQDLHLHNFFQYCQLMKSTSQGNPAELVKYLKCLHAVETQVIIKFLPTVLVQLFEVLTMASKESQDIAVNSTRVIIHIVSQCHEEGLEHYLRMFLKYVFRINNATSGNSVTTHEVLATAVTVILKQTADFNTCNKLLKYSWFFFETMAKSMAQYLQDGNRMKMPRAQRFPESFHQALQSLLLSIMPHITIRYVEIPEEARCINFSLACFIKRCLTFMNRGFAFSLINDYMCGFGLKDPKALTEMKFDFLMAVCNHEHYIPLNLPMAFGRTKLQRVQDQSLEYSLTEDYCKNHFLVGLLLREVADGLQGCPEIRQLAVAALKNLMIKHAMDDRYNAFKNQQARICLLYLPLFELLYQNLSHMNSPGQLCRNGLGLMYRDDLSVDSRRSSTIVDKEPSGVITQNGHMRKGESRGSMYGDPGTPDINELHRRGSTMSNVPAAGRLGKYEIRGLLLCFLHIVRTLSDDTLMAYWSKVNPQDVMNFLSLLEICIVQFRYVGKRNISRSQEPWVSKLFSSERKSQTMPVLRGRGSLVQAKLQQFSTMDTSLTLNMAGGSTEAEVNHQSLLEGNMSTEACLTVLDVLSLFSQSFKNQLLDSDGHNALMTKVFDTYLTLLKAGQSETAIKHIFASLRAFIIKFQVPLFKGRVTLCGSLCYEVLKCCMSKLSVLRGEASALLYLLMRNNFEYTKRKSFLRMHLQIIIAVSQLIADVALTGSSRFQESLSIINNFANSDKAMKTTTFPSEVKGLTMRIRTVLMATAQMREHEKDPEMLLDLQYSLARSYASTPELRRTWLDSMARAHSKNGDFSEAAMCNVHVAALVAEYLHRKKLFPSGLAAFKKITQNIEEEGAMKEDIGMQDVYYTEDVLVEQLEVCVEGLWKAERFELITHIARLIIPVYEKRHEFEKLRRLYDTLQRAYAKILEVMQSGRRLLGTYFRVAFYGQGFFEEEDGKEYIYKEPKLTGLPEISHRLLSLYGEKFGAENVKIIQDSNKVNQKDLDPKFAYIQVTFVKPYFDEKELAERKTDFEKCHNIQRFVFETPFTLTGKKQGGIEEQCKRRTILTTANTFPYVKKRIEVVGEKHLELKPIDVAIDEMRERSTELTKLCSNQEVNMITLQLKLQGCVSVQVNAGPMAYARAFLDESKSGQSSKKVKELKEIFRQFVNACSMALDINERLIKEDQYEYHEGLKANFKSMVKELSDIIHEQIFQEDMMRSLLQNSLHVFRAISGTSTDLS</sequence>
<keyword evidence="7 10" id="KW-1015">Disulfide bond</keyword>
<keyword evidence="2" id="KW-0964">Secreted</keyword>
<reference evidence="20 21" key="1">
    <citation type="submission" date="2020-04" db="EMBL/GenBank/DDBJ databases">
        <title>Chromosome-level genome assembly of a cyprinid fish Onychostoma macrolepis by integration of Nanopore Sequencing, Bionano and Hi-C technology.</title>
        <authorList>
            <person name="Wang D."/>
        </authorList>
    </citation>
    <scope>NUCLEOTIDE SEQUENCE [LARGE SCALE GENOMIC DNA]</scope>
    <source>
        <strain evidence="20">SWU-2019</strain>
        <tissue evidence="20">Muscle</tissue>
    </source>
</reference>
<protein>
    <recommendedName>
        <fullName evidence="22">Dedicator of cytokinesis protein 11</fullName>
    </recommendedName>
</protein>
<evidence type="ECO:0000313" key="20">
    <source>
        <dbReference type="EMBL" id="KAF4111430.1"/>
    </source>
</evidence>
<dbReference type="InterPro" id="IPR046770">
    <property type="entry name" value="DOCKER_Lobe_B"/>
</dbReference>
<dbReference type="InterPro" id="IPR018933">
    <property type="entry name" value="Netrin_module_non-TIMP"/>
</dbReference>
<feature type="domain" description="C2 DOCK-type" evidence="18">
    <location>
        <begin position="1284"/>
        <end position="1461"/>
    </location>
</feature>
<dbReference type="FunFam" id="2.10.25.10:FF:000333">
    <property type="entry name" value="netrin-4 isoform X2"/>
    <property type="match status" value="1"/>
</dbReference>
<dbReference type="FunFam" id="1.25.40.410:FF:000001">
    <property type="entry name" value="dedicator of cytokinesis protein 9 isoform X2"/>
    <property type="match status" value="1"/>
</dbReference>
<dbReference type="Gene3D" id="2.60.40.150">
    <property type="entry name" value="C2 domain"/>
    <property type="match status" value="1"/>
</dbReference>
<evidence type="ECO:0000256" key="5">
    <source>
        <dbReference type="ARBA" id="ARBA00022729"/>
    </source>
</evidence>
<dbReference type="Gene3D" id="2.40.50.120">
    <property type="match status" value="1"/>
</dbReference>
<keyword evidence="6" id="KW-0677">Repeat</keyword>
<keyword evidence="21" id="KW-1185">Reference proteome</keyword>
<evidence type="ECO:0000256" key="13">
    <source>
        <dbReference type="SAM" id="SignalP"/>
    </source>
</evidence>
<feature type="region of interest" description="Disordered" evidence="12">
    <location>
        <begin position="914"/>
        <end position="942"/>
    </location>
</feature>
<evidence type="ECO:0000259" key="15">
    <source>
        <dbReference type="PROSITE" id="PS50027"/>
    </source>
</evidence>
<dbReference type="SUPFAM" id="SSF50729">
    <property type="entry name" value="PH domain-like"/>
    <property type="match status" value="1"/>
</dbReference>
<dbReference type="InterPro" id="IPR008211">
    <property type="entry name" value="Laminin_N"/>
</dbReference>
<evidence type="ECO:0000256" key="6">
    <source>
        <dbReference type="ARBA" id="ARBA00022737"/>
    </source>
</evidence>
<feature type="disulfide bond" evidence="10">
    <location>
        <begin position="399"/>
        <end position="408"/>
    </location>
</feature>
<dbReference type="InterPro" id="IPR037809">
    <property type="entry name" value="C2_Dock-D"/>
</dbReference>
<evidence type="ECO:0000259" key="17">
    <source>
        <dbReference type="PROSITE" id="PS51117"/>
    </source>
</evidence>
<evidence type="ECO:0008006" key="22">
    <source>
        <dbReference type="Google" id="ProtNLM"/>
    </source>
</evidence>
<dbReference type="Pfam" id="PF00055">
    <property type="entry name" value="Laminin_N"/>
    <property type="match status" value="1"/>
</dbReference>
<dbReference type="PROSITE" id="PS01248">
    <property type="entry name" value="EGF_LAM_1"/>
    <property type="match status" value="1"/>
</dbReference>
<dbReference type="InterPro" id="IPR043161">
    <property type="entry name" value="DOCK_C_lobe_A"/>
</dbReference>
<feature type="domain" description="PH" evidence="14">
    <location>
        <begin position="802"/>
        <end position="909"/>
    </location>
</feature>
<keyword evidence="3" id="KW-0272">Extracellular matrix</keyword>
<dbReference type="SUPFAM" id="SSF57196">
    <property type="entry name" value="EGF/Laminin"/>
    <property type="match status" value="3"/>
</dbReference>
<evidence type="ECO:0000259" key="19">
    <source>
        <dbReference type="PROSITE" id="PS51651"/>
    </source>
</evidence>
<dbReference type="InterPro" id="IPR001134">
    <property type="entry name" value="Netrin_domain"/>
</dbReference>
<dbReference type="PROSITE" id="PS51650">
    <property type="entry name" value="C2_DOCK"/>
    <property type="match status" value="1"/>
</dbReference>
<gene>
    <name evidence="20" type="ORF">G5714_008461</name>
</gene>
<dbReference type="SUPFAM" id="SSF50242">
    <property type="entry name" value="TIMP-like"/>
    <property type="match status" value="1"/>
</dbReference>
<feature type="signal peptide" evidence="13">
    <location>
        <begin position="1"/>
        <end position="23"/>
    </location>
</feature>
<keyword evidence="9 10" id="KW-0424">Laminin EGF-like domain</keyword>
<comment type="subcellular location">
    <subcellularLocation>
        <location evidence="1">Secreted</location>
        <location evidence="1">Extracellular space</location>
        <location evidence="1">Extracellular matrix</location>
    </subcellularLocation>
</comment>
<evidence type="ECO:0000313" key="21">
    <source>
        <dbReference type="Proteomes" id="UP000579812"/>
    </source>
</evidence>
<name>A0A7J6CVY1_9TELE</name>
<proteinExistence type="inferred from homology"/>
<evidence type="ECO:0000256" key="3">
    <source>
        <dbReference type="ARBA" id="ARBA00022530"/>
    </source>
</evidence>
<dbReference type="FunFam" id="2.60.120.260:FF:000173">
    <property type="entry name" value="Netrin 4"/>
    <property type="match status" value="1"/>
</dbReference>
<feature type="disulfide bond" evidence="10">
    <location>
        <begin position="347"/>
        <end position="356"/>
    </location>
</feature>
<dbReference type="InterPro" id="IPR027357">
    <property type="entry name" value="DOCKER_dom"/>
</dbReference>
<dbReference type="CDD" id="cd08697">
    <property type="entry name" value="C2_Dock-D"/>
    <property type="match status" value="1"/>
</dbReference>
<dbReference type="CDD" id="cd11700">
    <property type="entry name" value="DHR2_DOCK11"/>
    <property type="match status" value="1"/>
</dbReference>
<feature type="domain" description="Laminin EGF-like" evidence="15">
    <location>
        <begin position="380"/>
        <end position="425"/>
    </location>
</feature>
<dbReference type="PANTHER" id="PTHR23317:SF81">
    <property type="entry name" value="DEDICATOR OF CYTOKINESIS PROTEIN 11"/>
    <property type="match status" value="1"/>
</dbReference>
<comment type="caution">
    <text evidence="20">The sequence shown here is derived from an EMBL/GenBank/DDBJ whole genome shotgun (WGS) entry which is preliminary data.</text>
</comment>
<dbReference type="Pfam" id="PF20422">
    <property type="entry name" value="DHR-2_Lobe_B"/>
    <property type="match status" value="1"/>
</dbReference>
<evidence type="ECO:0000256" key="2">
    <source>
        <dbReference type="ARBA" id="ARBA00022525"/>
    </source>
</evidence>
<feature type="domain" description="Laminin N-terminal" evidence="17">
    <location>
        <begin position="26"/>
        <end position="248"/>
    </location>
</feature>
<feature type="chain" id="PRO_5029806735" description="Dedicator of cytokinesis protein 11" evidence="13">
    <location>
        <begin position="24"/>
        <end position="2695"/>
    </location>
</feature>
<dbReference type="CDD" id="cd00055">
    <property type="entry name" value="EGF_Lam"/>
    <property type="match status" value="3"/>
</dbReference>
<dbReference type="Pfam" id="PF00053">
    <property type="entry name" value="EGF_laminin"/>
    <property type="match status" value="3"/>
</dbReference>
<comment type="caution">
    <text evidence="10">Lacks conserved residue(s) required for the propagation of feature annotation.</text>
</comment>
<dbReference type="SMART" id="SM00136">
    <property type="entry name" value="LamNT"/>
    <property type="match status" value="1"/>
</dbReference>
<dbReference type="PROSITE" id="PS50027">
    <property type="entry name" value="EGF_LAM_2"/>
    <property type="match status" value="2"/>
</dbReference>
<dbReference type="PROSITE" id="PS50189">
    <property type="entry name" value="NTR"/>
    <property type="match status" value="1"/>
</dbReference>
<dbReference type="GO" id="GO:0005085">
    <property type="term" value="F:guanyl-nucleotide exchange factor activity"/>
    <property type="evidence" value="ECO:0007669"/>
    <property type="project" value="UniProtKB-KW"/>
</dbReference>
<dbReference type="PROSITE" id="PS51651">
    <property type="entry name" value="DOCKER"/>
    <property type="match status" value="1"/>
</dbReference>
<dbReference type="InterPro" id="IPR035892">
    <property type="entry name" value="C2_domain_sf"/>
</dbReference>
<feature type="domain" description="Laminin EGF-like" evidence="15">
    <location>
        <begin position="318"/>
        <end position="379"/>
    </location>
</feature>
<feature type="domain" description="NTR" evidence="16">
    <location>
        <begin position="471"/>
        <end position="593"/>
    </location>
</feature>
<dbReference type="GO" id="GO:0051491">
    <property type="term" value="P:positive regulation of filopodium assembly"/>
    <property type="evidence" value="ECO:0007669"/>
    <property type="project" value="TreeGrafter"/>
</dbReference>
<dbReference type="InterPro" id="IPR002049">
    <property type="entry name" value="LE_dom"/>
</dbReference>
<keyword evidence="5 13" id="KW-0732">Signal</keyword>
<dbReference type="SMART" id="SM00180">
    <property type="entry name" value="EGF_Lam"/>
    <property type="match status" value="3"/>
</dbReference>
<dbReference type="SMART" id="SM00643">
    <property type="entry name" value="C345C"/>
    <property type="match status" value="1"/>
</dbReference>
<dbReference type="FunFam" id="2.170.300.10:FF:000001">
    <property type="entry name" value="Laminin subunit beta-1"/>
    <property type="match status" value="1"/>
</dbReference>
<dbReference type="GO" id="GO:0071944">
    <property type="term" value="C:cell periphery"/>
    <property type="evidence" value="ECO:0007669"/>
    <property type="project" value="UniProtKB-ARBA"/>
</dbReference>
<organism evidence="20 21">
    <name type="scientific">Onychostoma macrolepis</name>
    <dbReference type="NCBI Taxonomy" id="369639"/>
    <lineage>
        <taxon>Eukaryota</taxon>
        <taxon>Metazoa</taxon>
        <taxon>Chordata</taxon>
        <taxon>Craniata</taxon>
        <taxon>Vertebrata</taxon>
        <taxon>Euteleostomi</taxon>
        <taxon>Actinopterygii</taxon>
        <taxon>Neopterygii</taxon>
        <taxon>Teleostei</taxon>
        <taxon>Ostariophysi</taxon>
        <taxon>Cypriniformes</taxon>
        <taxon>Cyprinidae</taxon>
        <taxon>Acrossocheilinae</taxon>
        <taxon>Onychostoma</taxon>
    </lineage>
</organism>
<dbReference type="FunFam" id="1.20.58.740:FF:000001">
    <property type="entry name" value="dedicator of cytokinesis protein 9 isoform X1"/>
    <property type="match status" value="1"/>
</dbReference>
<dbReference type="InterPro" id="IPR001849">
    <property type="entry name" value="PH_domain"/>
</dbReference>
<evidence type="ECO:0000256" key="11">
    <source>
        <dbReference type="PROSITE-ProRule" id="PRU00983"/>
    </source>
</evidence>
<evidence type="ECO:0000256" key="1">
    <source>
        <dbReference type="ARBA" id="ARBA00004498"/>
    </source>
</evidence>
<feature type="domain" description="DOCKER" evidence="19">
    <location>
        <begin position="2242"/>
        <end position="2668"/>
    </location>
</feature>
<dbReference type="Gene3D" id="2.170.300.10">
    <property type="entry name" value="Tie2 ligand-binding domain superfamily"/>
    <property type="match status" value="1"/>
</dbReference>
<dbReference type="InterPro" id="IPR011993">
    <property type="entry name" value="PH-like_dom_sf"/>
</dbReference>
<evidence type="ECO:0000256" key="12">
    <source>
        <dbReference type="SAM" id="MobiDB-lite"/>
    </source>
</evidence>
<evidence type="ECO:0000259" key="16">
    <source>
        <dbReference type="PROSITE" id="PS50189"/>
    </source>
</evidence>
<comment type="similarity">
    <text evidence="11">Belongs to the DOCK family.</text>
</comment>
<dbReference type="PROSITE" id="PS51117">
    <property type="entry name" value="LAMININ_NTER"/>
    <property type="match status" value="1"/>
</dbReference>
<accession>A0A7J6CVY1</accession>
<dbReference type="Gene3D" id="1.25.40.410">
    <property type="match status" value="1"/>
</dbReference>
<dbReference type="PANTHER" id="PTHR23317">
    <property type="entry name" value="DEDICATOR OF CYTOKINESIS DOCK"/>
    <property type="match status" value="1"/>
</dbReference>